<dbReference type="SMART" id="SM00181">
    <property type="entry name" value="EGF"/>
    <property type="match status" value="2"/>
</dbReference>
<dbReference type="PROSITE" id="PS50026">
    <property type="entry name" value="EGF_3"/>
    <property type="match status" value="2"/>
</dbReference>
<protein>
    <recommendedName>
        <fullName evidence="11">Sushi, von Willebrand factor type A, EGF and pentraxin domain-containing protein 1</fullName>
    </recommendedName>
</protein>
<dbReference type="OrthoDB" id="6428384at2759"/>
<evidence type="ECO:0000256" key="2">
    <source>
        <dbReference type="ARBA" id="ARBA00022737"/>
    </source>
</evidence>
<evidence type="ECO:0008006" key="11">
    <source>
        <dbReference type="Google" id="ProtNLM"/>
    </source>
</evidence>
<dbReference type="Proteomes" id="UP000499080">
    <property type="component" value="Unassembled WGS sequence"/>
</dbReference>
<keyword evidence="10" id="KW-1185">Reference proteome</keyword>
<keyword evidence="3 5" id="KW-1015">Disulfide bond</keyword>
<evidence type="ECO:0000259" key="7">
    <source>
        <dbReference type="PROSITE" id="PS50026"/>
    </source>
</evidence>
<proteinExistence type="predicted"/>
<dbReference type="SMART" id="SM00032">
    <property type="entry name" value="CCP"/>
    <property type="match status" value="4"/>
</dbReference>
<comment type="caution">
    <text evidence="5">Lacks conserved residue(s) required for the propagation of feature annotation.</text>
</comment>
<feature type="disulfide bond" evidence="5">
    <location>
        <begin position="143"/>
        <end position="152"/>
    </location>
</feature>
<comment type="caution">
    <text evidence="9">The sequence shown here is derived from an EMBL/GenBank/DDBJ whole genome shotgun (WGS) entry which is preliminary data.</text>
</comment>
<reference evidence="9 10" key="1">
    <citation type="journal article" date="2019" name="Sci. Rep.">
        <title>Orb-weaving spider Araneus ventricosus genome elucidates the spidroin gene catalogue.</title>
        <authorList>
            <person name="Kono N."/>
            <person name="Nakamura H."/>
            <person name="Ohtoshi R."/>
            <person name="Moran D.A.P."/>
            <person name="Shinohara A."/>
            <person name="Yoshida Y."/>
            <person name="Fujiwara M."/>
            <person name="Mori M."/>
            <person name="Tomita M."/>
            <person name="Arakawa K."/>
        </authorList>
    </citation>
    <scope>NUCLEOTIDE SEQUENCE [LARGE SCALE GENOMIC DNA]</scope>
</reference>
<keyword evidence="1 6" id="KW-0768">Sushi</keyword>
<evidence type="ECO:0000313" key="10">
    <source>
        <dbReference type="Proteomes" id="UP000499080"/>
    </source>
</evidence>
<keyword evidence="4" id="KW-0325">Glycoprotein</keyword>
<gene>
    <name evidence="9" type="ORF">AVEN_197509_1</name>
</gene>
<dbReference type="InterPro" id="IPR050350">
    <property type="entry name" value="Compl-Cell_Adhes-Reg"/>
</dbReference>
<dbReference type="InterPro" id="IPR000742">
    <property type="entry name" value="EGF"/>
</dbReference>
<keyword evidence="5" id="KW-0245">EGF-like domain</keyword>
<dbReference type="PANTHER" id="PTHR19325">
    <property type="entry name" value="COMPLEMENT COMPONENT-RELATED SUSHI DOMAIN-CONTAINING"/>
    <property type="match status" value="1"/>
</dbReference>
<accession>A0A4Y2BUN3</accession>
<dbReference type="SUPFAM" id="SSF57535">
    <property type="entry name" value="Complement control module/SCR domain"/>
    <property type="match status" value="2"/>
</dbReference>
<dbReference type="AlphaFoldDB" id="A0A4Y2BUN3"/>
<dbReference type="Gene3D" id="2.10.70.10">
    <property type="entry name" value="Complement Module, domain 1"/>
    <property type="match status" value="2"/>
</dbReference>
<keyword evidence="2" id="KW-0677">Repeat</keyword>
<evidence type="ECO:0000256" key="6">
    <source>
        <dbReference type="PROSITE-ProRule" id="PRU00302"/>
    </source>
</evidence>
<evidence type="ECO:0000259" key="8">
    <source>
        <dbReference type="PROSITE" id="PS50923"/>
    </source>
</evidence>
<dbReference type="CDD" id="cd00033">
    <property type="entry name" value="CCP"/>
    <property type="match status" value="2"/>
</dbReference>
<dbReference type="EMBL" id="BGPR01000106">
    <property type="protein sequence ID" value="GBL94824.1"/>
    <property type="molecule type" value="Genomic_DNA"/>
</dbReference>
<feature type="domain" description="EGF-like" evidence="7">
    <location>
        <begin position="123"/>
        <end position="153"/>
    </location>
</feature>
<sequence length="561" mass="62211">MDLHSGSPTYKKLKTRFLLTCTGTCLPGYHFQGEEDKISITLECHGNSWRPRRSFPPCESGGYCGLTIRGAGHYNCTTSTDGTRCDITCGSRKAGRYRCYPGRDWNPQLPSCAIPKEADKIGLLTRCLCQNGGTCVEGGRCICPSGTTGSFCEAESESTGRDCNLQITGVGAYNCTISSGGTACDITCDNVPHGRYHCRSGKEWRPQLPYCTTAKGTRTSRQTTCHCENGGSCDGRGNCICPSGFTGSRCENGRTSNCPDPGAIQFGYRRFRNRTPAQSSRTYSTGQSFQYYCNQGYELRGNNVLNCLPSGRWSSSLPRCENTQIEPTVYCSDPGRISFGSYLNSDGNSATSQQYTVGQSVNYYCQNGFGLTGTSVVTCLPSGSWSIKPLCRRVITPFMPTEDKPQLSKYSTISQNAVACHENCKRVCPLSFAIVTSRWKEATTVKLFNNFQNLARLTSGHLKTLALVYDDLLKRPDFVLEVMKANDPDLIQIRRIRKKKNNSFQNIFCGHEAHEKCTTPPHLTRAVRELFDQVFPERWIGHGGAMLRLRDRPPLFRWIPS</sequence>
<feature type="domain" description="Sushi" evidence="8">
    <location>
        <begin position="256"/>
        <end position="322"/>
    </location>
</feature>
<evidence type="ECO:0000256" key="1">
    <source>
        <dbReference type="ARBA" id="ARBA00022659"/>
    </source>
</evidence>
<feature type="disulfide bond" evidence="6">
    <location>
        <begin position="293"/>
        <end position="320"/>
    </location>
</feature>
<dbReference type="InterPro" id="IPR000436">
    <property type="entry name" value="Sushi_SCR_CCP_dom"/>
</dbReference>
<organism evidence="9 10">
    <name type="scientific">Araneus ventricosus</name>
    <name type="common">Orbweaver spider</name>
    <name type="synonym">Epeira ventricosa</name>
    <dbReference type="NCBI Taxonomy" id="182803"/>
    <lineage>
        <taxon>Eukaryota</taxon>
        <taxon>Metazoa</taxon>
        <taxon>Ecdysozoa</taxon>
        <taxon>Arthropoda</taxon>
        <taxon>Chelicerata</taxon>
        <taxon>Arachnida</taxon>
        <taxon>Araneae</taxon>
        <taxon>Araneomorphae</taxon>
        <taxon>Entelegynae</taxon>
        <taxon>Araneoidea</taxon>
        <taxon>Araneidae</taxon>
        <taxon>Araneus</taxon>
    </lineage>
</organism>
<dbReference type="PROSITE" id="PS50923">
    <property type="entry name" value="SUSHI"/>
    <property type="match status" value="2"/>
</dbReference>
<evidence type="ECO:0000256" key="5">
    <source>
        <dbReference type="PROSITE-ProRule" id="PRU00076"/>
    </source>
</evidence>
<dbReference type="InterPro" id="IPR035976">
    <property type="entry name" value="Sushi/SCR/CCP_sf"/>
</dbReference>
<dbReference type="Gene3D" id="2.10.25.10">
    <property type="entry name" value="Laminin"/>
    <property type="match status" value="2"/>
</dbReference>
<dbReference type="PROSITE" id="PS00022">
    <property type="entry name" value="EGF_1"/>
    <property type="match status" value="2"/>
</dbReference>
<evidence type="ECO:0000256" key="3">
    <source>
        <dbReference type="ARBA" id="ARBA00023157"/>
    </source>
</evidence>
<feature type="domain" description="Sushi" evidence="8">
    <location>
        <begin position="329"/>
        <end position="393"/>
    </location>
</feature>
<name>A0A4Y2BUN3_ARAVE</name>
<evidence type="ECO:0000256" key="4">
    <source>
        <dbReference type="ARBA" id="ARBA00023180"/>
    </source>
</evidence>
<dbReference type="PROSITE" id="PS01186">
    <property type="entry name" value="EGF_2"/>
    <property type="match status" value="1"/>
</dbReference>
<evidence type="ECO:0000313" key="9">
    <source>
        <dbReference type="EMBL" id="GBL94824.1"/>
    </source>
</evidence>
<feature type="domain" description="EGF-like" evidence="7">
    <location>
        <begin position="221"/>
        <end position="251"/>
    </location>
</feature>
<feature type="disulfide bond" evidence="5">
    <location>
        <begin position="241"/>
        <end position="250"/>
    </location>
</feature>
<dbReference type="Pfam" id="PF00084">
    <property type="entry name" value="Sushi"/>
    <property type="match status" value="2"/>
</dbReference>
<dbReference type="PANTHER" id="PTHR19325:SF567">
    <property type="entry name" value="SUSHI, VON WILLEBRAND FACTOR TYPE A, EGF AND PENTRAXIN DOMAIN-CONTAINING PROTEIN 1-LIKE"/>
    <property type="match status" value="1"/>
</dbReference>